<feature type="compositionally biased region" description="Polar residues" evidence="2">
    <location>
        <begin position="402"/>
        <end position="440"/>
    </location>
</feature>
<feature type="region of interest" description="Disordered" evidence="2">
    <location>
        <begin position="401"/>
        <end position="440"/>
    </location>
</feature>
<dbReference type="InterPro" id="IPR023210">
    <property type="entry name" value="NADP_OxRdtase_dom"/>
</dbReference>
<keyword evidence="6" id="KW-1185">Reference proteome</keyword>
<organism evidence="4">
    <name type="scientific">Xanthomonas arboricola pv. corylina</name>
    <dbReference type="NCBI Taxonomy" id="487821"/>
    <lineage>
        <taxon>Bacteria</taxon>
        <taxon>Pseudomonadati</taxon>
        <taxon>Pseudomonadota</taxon>
        <taxon>Gammaproteobacteria</taxon>
        <taxon>Lysobacterales</taxon>
        <taxon>Lysobacteraceae</taxon>
        <taxon>Xanthomonas</taxon>
    </lineage>
</organism>
<proteinExistence type="predicted"/>
<feature type="domain" description="NADP-dependent oxidoreductase" evidence="3">
    <location>
        <begin position="22"/>
        <end position="299"/>
    </location>
</feature>
<evidence type="ECO:0000313" key="4">
    <source>
        <dbReference type="EMBL" id="CAE6825840.1"/>
    </source>
</evidence>
<gene>
    <name evidence="4" type="ORF">CFBP1159_34810</name>
    <name evidence="5" type="ORF">XAC301_35900</name>
</gene>
<dbReference type="Proteomes" id="UP000835287">
    <property type="component" value="Chromosome"/>
</dbReference>
<dbReference type="EMBL" id="HG992341">
    <property type="protein sequence ID" value="CAE6825840.1"/>
    <property type="molecule type" value="Genomic_DNA"/>
</dbReference>
<dbReference type="CDD" id="cd19080">
    <property type="entry name" value="AKR_AKR9A_9B"/>
    <property type="match status" value="1"/>
</dbReference>
<reference evidence="4 6" key="1">
    <citation type="submission" date="2021-02" db="EMBL/GenBank/DDBJ databases">
        <authorList>
            <person name="Pothier F. J."/>
        </authorList>
    </citation>
    <scope>NUCLEOTIDE SEQUENCE</scope>
    <source>
        <strain evidence="5 6">301</strain>
        <strain evidence="4">CFBP 1159</strain>
    </source>
</reference>
<sequence length="440" mass="47246">MSQTLSLDHYRLLGRSGLRVSPLSLGTMTFGEAWGWGADADEARRIFDAYADRGGNFIDTAVNYTNGGSERILGALLKHRRERFVLATKFTMARDPDNINAGGNHRLNLIRSVETSLRQLDTDRIDLLYLHAWDFTTSPEEVMRGLEHLVQSGKVLYLGICNTPAWRVAQLQTLADLRGWSPLVALQIEYSLVERSVEHELLPMARELGLGVLPWSPLGGGILTGKYSRADLSDDNAAEVSTSRKGVIASTGHLNARSLDIADAVGAVAEELGASRSQVALAWTLRNPAVVSPVMGARAAAGRGQLRCAGNRLERRTPGSAGSDQRAGADLSGAFHRPAHGAAAHLRHLQGAVTQLMDASPTDDPSAAMHCLTCNDLSPTTARPINPSRHRAFASPFCTALRPSTSSSSQNTMQHTITRSDQPSPSGSSALTSTAACVRL</sequence>
<keyword evidence="1" id="KW-0560">Oxidoreductase</keyword>
<dbReference type="InterPro" id="IPR050523">
    <property type="entry name" value="AKR_Detox_Biosynth"/>
</dbReference>
<dbReference type="GO" id="GO:0016491">
    <property type="term" value="F:oxidoreductase activity"/>
    <property type="evidence" value="ECO:0007669"/>
    <property type="project" value="UniProtKB-KW"/>
</dbReference>
<dbReference type="PANTHER" id="PTHR43364:SF4">
    <property type="entry name" value="NAD(P)-LINKED OXIDOREDUCTASE SUPERFAMILY PROTEIN"/>
    <property type="match status" value="1"/>
</dbReference>
<dbReference type="EMBL" id="HG992338">
    <property type="protein sequence ID" value="CAE6829910.1"/>
    <property type="molecule type" value="Genomic_DNA"/>
</dbReference>
<dbReference type="Pfam" id="PF00248">
    <property type="entry name" value="Aldo_ket_red"/>
    <property type="match status" value="1"/>
</dbReference>
<dbReference type="EMBL" id="HG992338">
    <property type="protein sequence ID" value="CAE6829892.1"/>
    <property type="molecule type" value="Genomic_DNA"/>
</dbReference>
<accession>A0A8D6VJ47</accession>
<dbReference type="PANTHER" id="PTHR43364">
    <property type="entry name" value="NADH-SPECIFIC METHYLGLYOXAL REDUCTASE-RELATED"/>
    <property type="match status" value="1"/>
</dbReference>
<dbReference type="Proteomes" id="UP000835243">
    <property type="component" value="Chromosome"/>
</dbReference>
<evidence type="ECO:0000256" key="2">
    <source>
        <dbReference type="SAM" id="MobiDB-lite"/>
    </source>
</evidence>
<dbReference type="Gene3D" id="3.20.20.100">
    <property type="entry name" value="NADP-dependent oxidoreductase domain"/>
    <property type="match status" value="1"/>
</dbReference>
<evidence type="ECO:0000313" key="5">
    <source>
        <dbReference type="EMBL" id="CAE6829892.1"/>
    </source>
</evidence>
<dbReference type="InterPro" id="IPR036812">
    <property type="entry name" value="NAD(P)_OxRdtase_dom_sf"/>
</dbReference>
<dbReference type="GO" id="GO:0005829">
    <property type="term" value="C:cytosol"/>
    <property type="evidence" value="ECO:0007669"/>
    <property type="project" value="TreeGrafter"/>
</dbReference>
<name>A0A8D6VJ47_9XANT</name>
<dbReference type="EMBL" id="HG992341">
    <property type="protein sequence ID" value="CAE6825815.1"/>
    <property type="molecule type" value="Genomic_DNA"/>
</dbReference>
<dbReference type="SUPFAM" id="SSF51430">
    <property type="entry name" value="NAD(P)-linked oxidoreductase"/>
    <property type="match status" value="1"/>
</dbReference>
<evidence type="ECO:0000313" key="6">
    <source>
        <dbReference type="Proteomes" id="UP000835287"/>
    </source>
</evidence>
<protein>
    <recommendedName>
        <fullName evidence="3">NADP-dependent oxidoreductase domain-containing protein</fullName>
    </recommendedName>
</protein>
<evidence type="ECO:0000259" key="3">
    <source>
        <dbReference type="Pfam" id="PF00248"/>
    </source>
</evidence>
<evidence type="ECO:0000256" key="1">
    <source>
        <dbReference type="ARBA" id="ARBA00023002"/>
    </source>
</evidence>
<dbReference type="AlphaFoldDB" id="A0A8D6VJ47"/>